<dbReference type="SUPFAM" id="SSF100950">
    <property type="entry name" value="NagB/RpiA/CoA transferase-like"/>
    <property type="match status" value="1"/>
</dbReference>
<dbReference type="GO" id="GO:0042802">
    <property type="term" value="F:identical protein binding"/>
    <property type="evidence" value="ECO:0007669"/>
    <property type="project" value="TreeGrafter"/>
</dbReference>
<dbReference type="GO" id="GO:0019262">
    <property type="term" value="P:N-acetylneuraminate catabolic process"/>
    <property type="evidence" value="ECO:0007669"/>
    <property type="project" value="TreeGrafter"/>
</dbReference>
<dbReference type="PANTHER" id="PTHR11280:SF6">
    <property type="entry name" value="GLUCOSAMINE-6-PHOSPHATE ISOMERASE NAGB"/>
    <property type="match status" value="1"/>
</dbReference>
<evidence type="ECO:0000313" key="3">
    <source>
        <dbReference type="EMBL" id="OYN86420.1"/>
    </source>
</evidence>
<name>A0A255E556_9ACTN</name>
<dbReference type="RefSeq" id="WP_094450988.1">
    <property type="nucleotide sequence ID" value="NZ_NMVI01000018.1"/>
</dbReference>
<dbReference type="Gene3D" id="3.40.50.1360">
    <property type="match status" value="1"/>
</dbReference>
<dbReference type="Proteomes" id="UP000216533">
    <property type="component" value="Unassembled WGS sequence"/>
</dbReference>
<organism evidence="3 4">
    <name type="scientific">Parenemella sanctibonifatiensis</name>
    <dbReference type="NCBI Taxonomy" id="2016505"/>
    <lineage>
        <taxon>Bacteria</taxon>
        <taxon>Bacillati</taxon>
        <taxon>Actinomycetota</taxon>
        <taxon>Actinomycetes</taxon>
        <taxon>Propionibacteriales</taxon>
        <taxon>Propionibacteriaceae</taxon>
        <taxon>Parenemella</taxon>
    </lineage>
</organism>
<accession>A0A255E556</accession>
<dbReference type="InterPro" id="IPR037171">
    <property type="entry name" value="NagB/RpiA_transferase-like"/>
</dbReference>
<dbReference type="GO" id="GO:0004342">
    <property type="term" value="F:glucosamine-6-phosphate deaminase activity"/>
    <property type="evidence" value="ECO:0007669"/>
    <property type="project" value="InterPro"/>
</dbReference>
<proteinExistence type="predicted"/>
<dbReference type="AlphaFoldDB" id="A0A255E556"/>
<dbReference type="GO" id="GO:0005975">
    <property type="term" value="P:carbohydrate metabolic process"/>
    <property type="evidence" value="ECO:0007669"/>
    <property type="project" value="InterPro"/>
</dbReference>
<dbReference type="EMBL" id="NMVI01000018">
    <property type="protein sequence ID" value="OYN86420.1"/>
    <property type="molecule type" value="Genomic_DNA"/>
</dbReference>
<dbReference type="CDD" id="cd01399">
    <property type="entry name" value="GlcN6P_deaminase"/>
    <property type="match status" value="1"/>
</dbReference>
<dbReference type="PANTHER" id="PTHR11280">
    <property type="entry name" value="GLUCOSAMINE-6-PHOSPHATE ISOMERASE"/>
    <property type="match status" value="1"/>
</dbReference>
<comment type="caution">
    <text evidence="3">The sequence shown here is derived from an EMBL/GenBank/DDBJ whole genome shotgun (WGS) entry which is preliminary data.</text>
</comment>
<evidence type="ECO:0000256" key="1">
    <source>
        <dbReference type="ARBA" id="ARBA00023277"/>
    </source>
</evidence>
<evidence type="ECO:0000259" key="2">
    <source>
        <dbReference type="Pfam" id="PF01182"/>
    </source>
</evidence>
<reference evidence="3 4" key="1">
    <citation type="submission" date="2017-07" db="EMBL/GenBank/DDBJ databases">
        <title>Draft whole genome sequences of clinical Proprionibacteriaceae strains.</title>
        <authorList>
            <person name="Bernier A.-M."/>
            <person name="Bernard K."/>
            <person name="Domingo M.-C."/>
        </authorList>
    </citation>
    <scope>NUCLEOTIDE SEQUENCE [LARGE SCALE GENOMIC DNA]</scope>
    <source>
        <strain evidence="3 4">NML 160184</strain>
    </source>
</reference>
<dbReference type="GO" id="GO:0006046">
    <property type="term" value="P:N-acetylglucosamine catabolic process"/>
    <property type="evidence" value="ECO:0007669"/>
    <property type="project" value="TreeGrafter"/>
</dbReference>
<dbReference type="InterPro" id="IPR004547">
    <property type="entry name" value="Glucosamine6P_isomerase"/>
</dbReference>
<dbReference type="Pfam" id="PF01182">
    <property type="entry name" value="Glucosamine_iso"/>
    <property type="match status" value="1"/>
</dbReference>
<evidence type="ECO:0000313" key="4">
    <source>
        <dbReference type="Proteomes" id="UP000216533"/>
    </source>
</evidence>
<dbReference type="InterPro" id="IPR006148">
    <property type="entry name" value="Glc/Gal-6P_isomerase"/>
</dbReference>
<sequence>MTEGNTNVIINADAAQTGAAAGERAAEVIRAAIAERGRARVIFASAPSQQEMLDTLIAAEGIDWSKVDAFHMDEYIGLPAEHPQAFGQWLVDRIGHLGLGSFERLQAADPAGAQAEIARYSELLGQAPIDLCCMGIGMNGHIAFNEPGDADFETTELVRRITMDEASRIQQVEDGCFVDLSEVPTEALSLTVPALVGAGSVVCTVKGTFKAEAVKAAVTGPVTTDLPASVLQRHPDARIYLDADAASLLEQA</sequence>
<protein>
    <submittedName>
        <fullName evidence="3">Glucosamine-6-phosphate deaminase</fullName>
    </submittedName>
</protein>
<feature type="domain" description="Glucosamine/galactosamine-6-phosphate isomerase" evidence="2">
    <location>
        <begin position="13"/>
        <end position="233"/>
    </location>
</feature>
<dbReference type="GO" id="GO:0005737">
    <property type="term" value="C:cytoplasm"/>
    <property type="evidence" value="ECO:0007669"/>
    <property type="project" value="TreeGrafter"/>
</dbReference>
<gene>
    <name evidence="3" type="ORF">CGZ92_08695</name>
</gene>
<keyword evidence="1" id="KW-0119">Carbohydrate metabolism</keyword>
<dbReference type="GO" id="GO:0006043">
    <property type="term" value="P:glucosamine catabolic process"/>
    <property type="evidence" value="ECO:0007669"/>
    <property type="project" value="TreeGrafter"/>
</dbReference>